<evidence type="ECO:0000256" key="7">
    <source>
        <dbReference type="ARBA" id="ARBA00023306"/>
    </source>
</evidence>
<dbReference type="Gene3D" id="6.10.250.90">
    <property type="match status" value="1"/>
</dbReference>
<evidence type="ECO:0000313" key="10">
    <source>
        <dbReference type="EMBL" id="OMH86360.1"/>
    </source>
</evidence>
<evidence type="ECO:0000256" key="3">
    <source>
        <dbReference type="ARBA" id="ARBA00022019"/>
    </source>
</evidence>
<comment type="caution">
    <text evidence="10">The sequence shown here is derived from an EMBL/GenBank/DDBJ whole genome shotgun (WGS) entry which is preliminary data.</text>
</comment>
<protein>
    <recommendedName>
        <fullName evidence="3">Spindle assembly checkpoint component MAD1</fullName>
    </recommendedName>
</protein>
<dbReference type="GO" id="GO:0072686">
    <property type="term" value="C:mitotic spindle"/>
    <property type="evidence" value="ECO:0007669"/>
    <property type="project" value="TreeGrafter"/>
</dbReference>
<feature type="compositionally biased region" description="Low complexity" evidence="9">
    <location>
        <begin position="33"/>
        <end position="42"/>
    </location>
</feature>
<feature type="compositionally biased region" description="Basic and acidic residues" evidence="9">
    <location>
        <begin position="756"/>
        <end position="766"/>
    </location>
</feature>
<feature type="coiled-coil region" evidence="8">
    <location>
        <begin position="795"/>
        <end position="829"/>
    </location>
</feature>
<feature type="coiled-coil region" evidence="8">
    <location>
        <begin position="620"/>
        <end position="654"/>
    </location>
</feature>
<evidence type="ECO:0000313" key="11">
    <source>
        <dbReference type="Proteomes" id="UP000188320"/>
    </source>
</evidence>
<dbReference type="PANTHER" id="PTHR23168:SF0">
    <property type="entry name" value="MITOTIC SPINDLE ASSEMBLY CHECKPOINT PROTEIN MAD1"/>
    <property type="match status" value="1"/>
</dbReference>
<dbReference type="GO" id="GO:0051301">
    <property type="term" value="P:cell division"/>
    <property type="evidence" value="ECO:0007669"/>
    <property type="project" value="UniProtKB-KW"/>
</dbReference>
<name>A0A1R1PZI4_ZANCU</name>
<dbReference type="PANTHER" id="PTHR23168">
    <property type="entry name" value="MITOTIC SPINDLE ASSEMBLY CHECKPOINT PROTEIN MAD1 MITOTIC ARREST DEFICIENT-LIKE PROTEIN 1"/>
    <property type="match status" value="1"/>
</dbReference>
<keyword evidence="7" id="KW-0131">Cell cycle</keyword>
<reference evidence="11" key="1">
    <citation type="submission" date="2017-01" db="EMBL/GenBank/DDBJ databases">
        <authorList>
            <person name="Wang Y."/>
            <person name="White M."/>
            <person name="Kvist S."/>
            <person name="Moncalvo J.-M."/>
        </authorList>
    </citation>
    <scope>NUCLEOTIDE SEQUENCE [LARGE SCALE GENOMIC DNA]</scope>
    <source>
        <strain evidence="11">COL-18-3</strain>
    </source>
</reference>
<feature type="compositionally biased region" description="Polar residues" evidence="9">
    <location>
        <begin position="740"/>
        <end position="749"/>
    </location>
</feature>
<evidence type="ECO:0000256" key="8">
    <source>
        <dbReference type="SAM" id="Coils"/>
    </source>
</evidence>
<feature type="coiled-coil region" evidence="8">
    <location>
        <begin position="355"/>
        <end position="437"/>
    </location>
</feature>
<evidence type="ECO:0000256" key="1">
    <source>
        <dbReference type="ARBA" id="ARBA00004123"/>
    </source>
</evidence>
<evidence type="ECO:0000256" key="2">
    <source>
        <dbReference type="ARBA" id="ARBA00008029"/>
    </source>
</evidence>
<keyword evidence="6" id="KW-0539">Nucleus</keyword>
<dbReference type="GO" id="GO:0000776">
    <property type="term" value="C:kinetochore"/>
    <property type="evidence" value="ECO:0007669"/>
    <property type="project" value="TreeGrafter"/>
</dbReference>
<dbReference type="Gene3D" id="3.30.457.60">
    <property type="match status" value="1"/>
</dbReference>
<dbReference type="GO" id="GO:0051315">
    <property type="term" value="P:attachment of mitotic spindle microtubules to kinetochore"/>
    <property type="evidence" value="ECO:0007669"/>
    <property type="project" value="TreeGrafter"/>
</dbReference>
<evidence type="ECO:0000256" key="5">
    <source>
        <dbReference type="ARBA" id="ARBA00022776"/>
    </source>
</evidence>
<proteinExistence type="inferred from homology"/>
<feature type="coiled-coil region" evidence="8">
    <location>
        <begin position="126"/>
        <end position="249"/>
    </location>
</feature>
<keyword evidence="4" id="KW-0132">Cell division</keyword>
<keyword evidence="8" id="KW-0175">Coiled coil</keyword>
<feature type="region of interest" description="Disordered" evidence="9">
    <location>
        <begin position="719"/>
        <end position="779"/>
    </location>
</feature>
<dbReference type="GO" id="GO:0007094">
    <property type="term" value="P:mitotic spindle assembly checkpoint signaling"/>
    <property type="evidence" value="ECO:0007669"/>
    <property type="project" value="InterPro"/>
</dbReference>
<feature type="compositionally biased region" description="Low complexity" evidence="9">
    <location>
        <begin position="879"/>
        <end position="889"/>
    </location>
</feature>
<dbReference type="OrthoDB" id="331602at2759"/>
<organism evidence="10 11">
    <name type="scientific">Zancudomyces culisetae</name>
    <name type="common">Gut fungus</name>
    <name type="synonym">Smittium culisetae</name>
    <dbReference type="NCBI Taxonomy" id="1213189"/>
    <lineage>
        <taxon>Eukaryota</taxon>
        <taxon>Fungi</taxon>
        <taxon>Fungi incertae sedis</taxon>
        <taxon>Zoopagomycota</taxon>
        <taxon>Kickxellomycotina</taxon>
        <taxon>Harpellomycetes</taxon>
        <taxon>Harpellales</taxon>
        <taxon>Legeriomycetaceae</taxon>
        <taxon>Zancudomyces</taxon>
    </lineage>
</organism>
<sequence>MSNNKKRKPDNYDQNDNSFTATTLSTPKVAPPVGSESGSGVSRLRLKKLHLADKNETQDKIDLGGENRQNRATITTNGGFTAGFASRLAKPSLAFHKLLNSENSESKLRLDLDQSKTENIKLQYEISMLKNKLEKREMEVEALKKDSSNALDHSTQKIKTLENEKQFLFDSEQKLQSQLENLKKKLEAQNLSAVRAENNYRQLLRQKEEEYIQLSETSQNRNSEGHRAVQELQEKLVDAESRGKILEAQVLGLYNELSVEHGESLVEGDTIASIRTLFHAKQKKIQDLEAYITKNEILDNAAGDVEYQDSVQTETIENNETPLQEENPEQITSDIDNIKKETTVTPSKKKNDAFIAGMEREIGRLLTQISELTNENTELRKKIEDAESKVRNCLLLEEKIESLESKLRFTGELKSQFAELEAKYNMVEQEKREWSKVFAENNAFDSPYKAAVEVSKLQGQIQSLTTQVKGLLESTHTKQESIDTLEAKLKECKAMCETFVNENKILSRKVVFLEKSKNSSGKEIEFLRHQLKSYDLEEESLAADGSFDSVKTKRIQDLEELLITQRKWIEELEGSFSANQASQPTGSADAPSLSSFPLSSATTASIPRTGAIFTGLENKIKQLSVDLESKSIEIDGLNAKIKSLSDMKSTLEKTIETHETHIHSLQLQLGNGGYNPLTTRVLMLKDNPASNDFKIRTETLEKLKAENKSLLEQLFKVTSSEPNNKKSTTLSLGFPIDPHTPQSGNEHGSQQQQQQHTEDSSMEKVSESISKPPLGLTPTSLSIQPSTLVSLRPTIDNLNLEISQLKEKLADEQKLISRLREAFKEEIKEFTQTVADILGYDVVFNKNGSIRFSSVYLRDTCFNFVIRNSGDVGGGRNTAASSAEASGPSSTGGRGNGRESRIELIGGASREYIRGLGTDIKHYISDLGSIPCFMANVTLQNFRGLSE</sequence>
<dbReference type="InterPro" id="IPR008672">
    <property type="entry name" value="Mad1"/>
</dbReference>
<dbReference type="AlphaFoldDB" id="A0A1R1PZI4"/>
<feature type="region of interest" description="Disordered" evidence="9">
    <location>
        <begin position="876"/>
        <end position="899"/>
    </location>
</feature>
<accession>A0A1R1PZI4</accession>
<feature type="compositionally biased region" description="Polar residues" evidence="9">
    <location>
        <begin position="12"/>
        <end position="26"/>
    </location>
</feature>
<keyword evidence="11" id="KW-1185">Reference proteome</keyword>
<evidence type="ECO:0000256" key="4">
    <source>
        <dbReference type="ARBA" id="ARBA00022618"/>
    </source>
</evidence>
<evidence type="ECO:0000256" key="9">
    <source>
        <dbReference type="SAM" id="MobiDB-lite"/>
    </source>
</evidence>
<comment type="similarity">
    <text evidence="2">Belongs to the MAD1 family.</text>
</comment>
<keyword evidence="5" id="KW-0498">Mitosis</keyword>
<dbReference type="SUPFAM" id="SSF75704">
    <property type="entry name" value="Mitotic arrest deficient-like 1, Mad1"/>
    <property type="match status" value="1"/>
</dbReference>
<dbReference type="EMBL" id="LSSK01000007">
    <property type="protein sequence ID" value="OMH86360.1"/>
    <property type="molecule type" value="Genomic_DNA"/>
</dbReference>
<feature type="region of interest" description="Disordered" evidence="9">
    <location>
        <begin position="1"/>
        <end position="42"/>
    </location>
</feature>
<feature type="compositionally biased region" description="Polar residues" evidence="9">
    <location>
        <begin position="719"/>
        <end position="731"/>
    </location>
</feature>
<dbReference type="Proteomes" id="UP000188320">
    <property type="component" value="Unassembled WGS sequence"/>
</dbReference>
<dbReference type="Gene3D" id="1.10.287.1490">
    <property type="match status" value="1"/>
</dbReference>
<comment type="subcellular location">
    <subcellularLocation>
        <location evidence="1">Nucleus</location>
    </subcellularLocation>
</comment>
<evidence type="ECO:0000256" key="6">
    <source>
        <dbReference type="ARBA" id="ARBA00023242"/>
    </source>
</evidence>
<dbReference type="Pfam" id="PF05557">
    <property type="entry name" value="MAD"/>
    <property type="match status" value="1"/>
</dbReference>
<gene>
    <name evidence="10" type="ORF">AX774_g81</name>
</gene>
<dbReference type="GO" id="GO:0005635">
    <property type="term" value="C:nuclear envelope"/>
    <property type="evidence" value="ECO:0007669"/>
    <property type="project" value="TreeGrafter"/>
</dbReference>